<dbReference type="GO" id="GO:0009007">
    <property type="term" value="F:site-specific DNA-methyltransferase (adenine-specific) activity"/>
    <property type="evidence" value="ECO:0007669"/>
    <property type="project" value="UniProtKB-UniRule"/>
</dbReference>
<dbReference type="EC" id="2.1.1.72" evidence="2 8"/>
<dbReference type="GO" id="GO:1904047">
    <property type="term" value="F:S-adenosyl-L-methionine binding"/>
    <property type="evidence" value="ECO:0007669"/>
    <property type="project" value="TreeGrafter"/>
</dbReference>
<dbReference type="NCBIfam" id="TIGR00571">
    <property type="entry name" value="dam"/>
    <property type="match status" value="1"/>
</dbReference>
<evidence type="ECO:0000256" key="6">
    <source>
        <dbReference type="ARBA" id="ARBA00047942"/>
    </source>
</evidence>
<feature type="binding site" evidence="7">
    <location>
        <position position="180"/>
    </location>
    <ligand>
        <name>S-adenosyl-L-methionine</name>
        <dbReference type="ChEBI" id="CHEBI:59789"/>
    </ligand>
</feature>
<feature type="binding site" evidence="7">
    <location>
        <position position="10"/>
    </location>
    <ligand>
        <name>S-adenosyl-L-methionine</name>
        <dbReference type="ChEBI" id="CHEBI:59789"/>
    </ligand>
</feature>
<dbReference type="Proteomes" id="UP000219788">
    <property type="component" value="Unassembled WGS sequence"/>
</dbReference>
<dbReference type="PROSITE" id="PS00092">
    <property type="entry name" value="N6_MTASE"/>
    <property type="match status" value="1"/>
</dbReference>
<sequence length="291" mass="32736">MELMRTPLKWAGSKVRVIDKLRPFLPAGDRLVEPFGGSCAVMMNTDYPAYLVADINPDLIGMYKYIAADVDGFVQAAAHLFECGNNAEAYYKIRTDFNLCADLSWRSAAFMYLNRHCFNGLCRYNRSGYFNVPFGSYKKPYFPESEIRAFAEKAQRATFLCCSYSETLSMVNQGDVVYCDPPYLADRDEFTAYHSSAFSPIEHGRLARNLGRLVSRGVPVVVSNSDTDMVRYLYRDFECHSITAPRSIGASAGSKKNAKELVITSDKRHVNFAFDLAKPGTECTVIREVRA</sequence>
<name>A0A2A7U798_EDWTA</name>
<dbReference type="InterPro" id="IPR023095">
    <property type="entry name" value="Ade_MeTrfase_dom_2"/>
</dbReference>
<dbReference type="GO" id="GO:0006298">
    <property type="term" value="P:mismatch repair"/>
    <property type="evidence" value="ECO:0007669"/>
    <property type="project" value="TreeGrafter"/>
</dbReference>
<keyword evidence="5 8" id="KW-0949">S-adenosyl-L-methionine</keyword>
<comment type="similarity">
    <text evidence="1 8">Belongs to the N(4)/N(6)-methyltransferase family.</text>
</comment>
<keyword evidence="4 8" id="KW-0808">Transferase</keyword>
<dbReference type="Gene3D" id="1.10.1020.10">
    <property type="entry name" value="Adenine-specific Methyltransferase, Domain 2"/>
    <property type="match status" value="1"/>
</dbReference>
<feature type="binding site" evidence="7">
    <location>
        <position position="14"/>
    </location>
    <ligand>
        <name>S-adenosyl-L-methionine</name>
        <dbReference type="ChEBI" id="CHEBI:59789"/>
    </ligand>
</feature>
<dbReference type="PIRSF" id="PIRSF000398">
    <property type="entry name" value="M_m6A_EcoRV"/>
    <property type="match status" value="1"/>
</dbReference>
<keyword evidence="3 8" id="KW-0489">Methyltransferase</keyword>
<evidence type="ECO:0000256" key="8">
    <source>
        <dbReference type="RuleBase" id="RU361257"/>
    </source>
</evidence>
<evidence type="ECO:0000256" key="4">
    <source>
        <dbReference type="ARBA" id="ARBA00022679"/>
    </source>
</evidence>
<comment type="catalytic activity">
    <reaction evidence="6 8">
        <text>a 2'-deoxyadenosine in DNA + S-adenosyl-L-methionine = an N(6)-methyl-2'-deoxyadenosine in DNA + S-adenosyl-L-homocysteine + H(+)</text>
        <dbReference type="Rhea" id="RHEA:15197"/>
        <dbReference type="Rhea" id="RHEA-COMP:12418"/>
        <dbReference type="Rhea" id="RHEA-COMP:12419"/>
        <dbReference type="ChEBI" id="CHEBI:15378"/>
        <dbReference type="ChEBI" id="CHEBI:57856"/>
        <dbReference type="ChEBI" id="CHEBI:59789"/>
        <dbReference type="ChEBI" id="CHEBI:90615"/>
        <dbReference type="ChEBI" id="CHEBI:90616"/>
        <dbReference type="EC" id="2.1.1.72"/>
    </reaction>
</comment>
<dbReference type="PRINTS" id="PR00505">
    <property type="entry name" value="D12N6MTFRASE"/>
</dbReference>
<protein>
    <recommendedName>
        <fullName evidence="2 8">Site-specific DNA-methyltransferase (adenine-specific)</fullName>
        <ecNumber evidence="2 8">2.1.1.72</ecNumber>
    </recommendedName>
</protein>
<feature type="binding site" evidence="7">
    <location>
        <position position="54"/>
    </location>
    <ligand>
        <name>S-adenosyl-L-methionine</name>
        <dbReference type="ChEBI" id="CHEBI:59789"/>
    </ligand>
</feature>
<reference evidence="10" key="1">
    <citation type="submission" date="2017-09" db="EMBL/GenBank/DDBJ databases">
        <title>FDA dAtabase for Regulatory Grade micrObial Sequences (FDA-ARGOS): Supporting development and validation of Infectious Disease Dx tests.</title>
        <authorList>
            <person name="Goldberg B."/>
            <person name="Campos J."/>
            <person name="Tallon L."/>
            <person name="Sadzewicz L."/>
            <person name="Ott S."/>
            <person name="Zhao X."/>
            <person name="Nagaraj S."/>
            <person name="Vavikolanu K."/>
            <person name="Aluvathingal J."/>
            <person name="Nadendla S."/>
            <person name="Geyer C."/>
            <person name="Sichtig H."/>
        </authorList>
    </citation>
    <scope>NUCLEOTIDE SEQUENCE [LARGE SCALE GENOMIC DNA]</scope>
    <source>
        <strain evidence="10">FDAARGOS_370</strain>
    </source>
</reference>
<evidence type="ECO:0000256" key="2">
    <source>
        <dbReference type="ARBA" id="ARBA00011900"/>
    </source>
</evidence>
<comment type="caution">
    <text evidence="9">The sequence shown here is derived from an EMBL/GenBank/DDBJ whole genome shotgun (WGS) entry which is preliminary data.</text>
</comment>
<proteinExistence type="inferred from homology"/>
<dbReference type="GO" id="GO:0032259">
    <property type="term" value="P:methylation"/>
    <property type="evidence" value="ECO:0007669"/>
    <property type="project" value="UniProtKB-KW"/>
</dbReference>
<dbReference type="InterPro" id="IPR029063">
    <property type="entry name" value="SAM-dependent_MTases_sf"/>
</dbReference>
<dbReference type="AlphaFoldDB" id="A0A2A7U798"/>
<dbReference type="REBASE" id="630659">
    <property type="entry name" value="M.Eta370ORF1710P"/>
</dbReference>
<dbReference type="InterPro" id="IPR002052">
    <property type="entry name" value="DNA_methylase_N6_adenine_CS"/>
</dbReference>
<organism evidence="9 10">
    <name type="scientific">Edwardsiella tarda</name>
    <dbReference type="NCBI Taxonomy" id="636"/>
    <lineage>
        <taxon>Bacteria</taxon>
        <taxon>Pseudomonadati</taxon>
        <taxon>Pseudomonadota</taxon>
        <taxon>Gammaproteobacteria</taxon>
        <taxon>Enterobacterales</taxon>
        <taxon>Hafniaceae</taxon>
        <taxon>Edwardsiella</taxon>
    </lineage>
</organism>
<dbReference type="SUPFAM" id="SSF53335">
    <property type="entry name" value="S-adenosyl-L-methionine-dependent methyltransferases"/>
    <property type="match status" value="1"/>
</dbReference>
<evidence type="ECO:0000256" key="7">
    <source>
        <dbReference type="PIRSR" id="PIRSR000398-1"/>
    </source>
</evidence>
<evidence type="ECO:0000256" key="1">
    <source>
        <dbReference type="ARBA" id="ARBA00006594"/>
    </source>
</evidence>
<evidence type="ECO:0000313" key="10">
    <source>
        <dbReference type="Proteomes" id="UP000219788"/>
    </source>
</evidence>
<accession>A0A2A7U798</accession>
<dbReference type="PANTHER" id="PTHR30481:SF3">
    <property type="entry name" value="DNA ADENINE METHYLASE"/>
    <property type="match status" value="1"/>
</dbReference>
<dbReference type="GO" id="GO:0043565">
    <property type="term" value="F:sequence-specific DNA binding"/>
    <property type="evidence" value="ECO:0007669"/>
    <property type="project" value="TreeGrafter"/>
</dbReference>
<evidence type="ECO:0000256" key="3">
    <source>
        <dbReference type="ARBA" id="ARBA00022603"/>
    </source>
</evidence>
<dbReference type="GO" id="GO:0009307">
    <property type="term" value="P:DNA restriction-modification system"/>
    <property type="evidence" value="ECO:0007669"/>
    <property type="project" value="InterPro"/>
</dbReference>
<dbReference type="Gene3D" id="3.40.50.150">
    <property type="entry name" value="Vaccinia Virus protein VP39"/>
    <property type="match status" value="1"/>
</dbReference>
<dbReference type="InterPro" id="IPR012327">
    <property type="entry name" value="MeTrfase_D12"/>
</dbReference>
<dbReference type="InterPro" id="IPR012263">
    <property type="entry name" value="M_m6A_EcoRV"/>
</dbReference>
<evidence type="ECO:0000256" key="5">
    <source>
        <dbReference type="ARBA" id="ARBA00022691"/>
    </source>
</evidence>
<gene>
    <name evidence="9" type="ORF">CRM76_01710</name>
</gene>
<dbReference type="EMBL" id="PDDV01000008">
    <property type="protein sequence ID" value="PEH74151.1"/>
    <property type="molecule type" value="Genomic_DNA"/>
</dbReference>
<dbReference type="OrthoDB" id="9805629at2"/>
<dbReference type="Pfam" id="PF02086">
    <property type="entry name" value="MethyltransfD12"/>
    <property type="match status" value="1"/>
</dbReference>
<evidence type="ECO:0000313" key="9">
    <source>
        <dbReference type="EMBL" id="PEH74151.1"/>
    </source>
</evidence>
<dbReference type="PANTHER" id="PTHR30481">
    <property type="entry name" value="DNA ADENINE METHYLASE"/>
    <property type="match status" value="1"/>
</dbReference>